<dbReference type="GO" id="GO:0004553">
    <property type="term" value="F:hydrolase activity, hydrolyzing O-glycosyl compounds"/>
    <property type="evidence" value="ECO:0007669"/>
    <property type="project" value="InterPro"/>
</dbReference>
<dbReference type="PROSITE" id="PS51766">
    <property type="entry name" value="DOCKERIN"/>
    <property type="match status" value="1"/>
</dbReference>
<comment type="caution">
    <text evidence="3">The sequence shown here is derived from an EMBL/GenBank/DDBJ whole genome shotgun (WGS) entry which is preliminary data.</text>
</comment>
<dbReference type="Gene3D" id="2.60.40.10">
    <property type="entry name" value="Immunoglobulins"/>
    <property type="match status" value="1"/>
</dbReference>
<feature type="domain" description="Dockerin" evidence="2">
    <location>
        <begin position="297"/>
        <end position="353"/>
    </location>
</feature>
<dbReference type="GO" id="GO:0000272">
    <property type="term" value="P:polysaccharide catabolic process"/>
    <property type="evidence" value="ECO:0007669"/>
    <property type="project" value="InterPro"/>
</dbReference>
<evidence type="ECO:0000259" key="2">
    <source>
        <dbReference type="PROSITE" id="PS51766"/>
    </source>
</evidence>
<gene>
    <name evidence="3" type="ORF">A2406_00245</name>
</gene>
<reference evidence="3 4" key="1">
    <citation type="journal article" date="2016" name="Nat. Commun.">
        <title>Thousands of microbial genomes shed light on interconnected biogeochemical processes in an aquifer system.</title>
        <authorList>
            <person name="Anantharaman K."/>
            <person name="Brown C.T."/>
            <person name="Hug L.A."/>
            <person name="Sharon I."/>
            <person name="Castelle C.J."/>
            <person name="Probst A.J."/>
            <person name="Thomas B.C."/>
            <person name="Singh A."/>
            <person name="Wilkins M.J."/>
            <person name="Karaoz U."/>
            <person name="Brodie E.L."/>
            <person name="Williams K.H."/>
            <person name="Hubbard S.S."/>
            <person name="Banfield J.F."/>
        </authorList>
    </citation>
    <scope>NUCLEOTIDE SEQUENCE [LARGE SCALE GENOMIC DNA]</scope>
</reference>
<organism evidence="3 4">
    <name type="scientific">Candidatus Komeilibacteria bacterium RIFOXYC1_FULL_37_11</name>
    <dbReference type="NCBI Taxonomy" id="1798555"/>
    <lineage>
        <taxon>Bacteria</taxon>
        <taxon>Candidatus Komeiliibacteriota</taxon>
    </lineage>
</organism>
<dbReference type="Pfam" id="PF00404">
    <property type="entry name" value="Dockerin_1"/>
    <property type="match status" value="1"/>
</dbReference>
<evidence type="ECO:0000256" key="1">
    <source>
        <dbReference type="SAM" id="MobiDB-lite"/>
    </source>
</evidence>
<feature type="compositionally biased region" description="Basic and acidic residues" evidence="1">
    <location>
        <begin position="291"/>
        <end position="303"/>
    </location>
</feature>
<feature type="region of interest" description="Disordered" evidence="1">
    <location>
        <begin position="284"/>
        <end position="303"/>
    </location>
</feature>
<dbReference type="SUPFAM" id="SSF63446">
    <property type="entry name" value="Type I dockerin domain"/>
    <property type="match status" value="1"/>
</dbReference>
<dbReference type="InterPro" id="IPR036439">
    <property type="entry name" value="Dockerin_dom_sf"/>
</dbReference>
<dbReference type="EMBL" id="MHKQ01000013">
    <property type="protein sequence ID" value="OGY94050.1"/>
    <property type="molecule type" value="Genomic_DNA"/>
</dbReference>
<dbReference type="InterPro" id="IPR002105">
    <property type="entry name" value="Dockerin_1_rpt"/>
</dbReference>
<protein>
    <recommendedName>
        <fullName evidence="2">Dockerin domain-containing protein</fullName>
    </recommendedName>
</protein>
<evidence type="ECO:0000313" key="3">
    <source>
        <dbReference type="EMBL" id="OGY94050.1"/>
    </source>
</evidence>
<dbReference type="Proteomes" id="UP000177626">
    <property type="component" value="Unassembled WGS sequence"/>
</dbReference>
<evidence type="ECO:0000313" key="4">
    <source>
        <dbReference type="Proteomes" id="UP000177626"/>
    </source>
</evidence>
<dbReference type="InterPro" id="IPR016134">
    <property type="entry name" value="Dockerin_dom"/>
</dbReference>
<dbReference type="AlphaFoldDB" id="A0A1G2C0H1"/>
<dbReference type="Gene3D" id="1.10.1330.10">
    <property type="entry name" value="Dockerin domain"/>
    <property type="match status" value="1"/>
</dbReference>
<name>A0A1G2C0H1_9BACT</name>
<dbReference type="CDD" id="cd14256">
    <property type="entry name" value="Dockerin_I"/>
    <property type="match status" value="1"/>
</dbReference>
<proteinExistence type="predicted"/>
<accession>A0A1G2C0H1</accession>
<dbReference type="InterPro" id="IPR013783">
    <property type="entry name" value="Ig-like_fold"/>
</dbReference>
<sequence>MLYLFPLFLVGIFFIVIDVLAQQSTVSAIVKISVCGNNIYEAGESCDNTDFGGRSCSNYGFNSGSLACNPDCTVNTASCSNATVNPPGGGGSGGGGGVVVKPTQASVIFSGRAYPLSAVSILRDGQLAVTTIAGPNAEFKVTLAGLSTGNYNFSVYSEDKYDNRSTLFSFPVYVSAGSSTDISGIFLAPTIDVDKTSVKYGEDIAIFGQTVPEGTVTISVNSPQEHFKNVRSGADGAYLYYFDTAVLELGEHHTKAKAKLKNEVSSFGYVVNFVVIDTNSPDSGGIVGNKPDNKKEEKVYKGDSNKDSRVNLVDFSIVAYWYNRSNPPAGADLNNDGQVNLVDLSIMAYYWTG</sequence>